<keyword evidence="2" id="KW-1185">Reference proteome</keyword>
<sequence length="111" mass="12395">MSKVFPIATPKEASLHWRLRDPARGKWRCRLRDSTRPHHICDTINEASAEYCEVSLKGCGRKKTEGLFQDPPGFPGSATSDTIREISRYFAIITADPGFDKIVSQDSTPAT</sequence>
<protein>
    <submittedName>
        <fullName evidence="1">Uncharacterized protein</fullName>
    </submittedName>
</protein>
<proteinExistence type="predicted"/>
<accession>A0A395IMR9</accession>
<evidence type="ECO:0000313" key="1">
    <source>
        <dbReference type="EMBL" id="RAL61602.1"/>
    </source>
</evidence>
<dbReference type="Proteomes" id="UP000249056">
    <property type="component" value="Unassembled WGS sequence"/>
</dbReference>
<dbReference type="EMBL" id="QKRW01000030">
    <property type="protein sequence ID" value="RAL61602.1"/>
    <property type="molecule type" value="Genomic_DNA"/>
</dbReference>
<organism evidence="1 2">
    <name type="scientific">Monilinia fructigena</name>
    <dbReference type="NCBI Taxonomy" id="38457"/>
    <lineage>
        <taxon>Eukaryota</taxon>
        <taxon>Fungi</taxon>
        <taxon>Dikarya</taxon>
        <taxon>Ascomycota</taxon>
        <taxon>Pezizomycotina</taxon>
        <taxon>Leotiomycetes</taxon>
        <taxon>Helotiales</taxon>
        <taxon>Sclerotiniaceae</taxon>
        <taxon>Monilinia</taxon>
    </lineage>
</organism>
<evidence type="ECO:0000313" key="2">
    <source>
        <dbReference type="Proteomes" id="UP000249056"/>
    </source>
</evidence>
<reference evidence="1 2" key="1">
    <citation type="submission" date="2018-06" db="EMBL/GenBank/DDBJ databases">
        <title>Genome Sequence of the Brown Rot Fungal Pathogen Monilinia fructigena.</title>
        <authorList>
            <person name="Landi L."/>
            <person name="De Miccolis Angelini R.M."/>
            <person name="Pollastro S."/>
            <person name="Abate D."/>
            <person name="Faretra F."/>
            <person name="Romanazzi G."/>
        </authorList>
    </citation>
    <scope>NUCLEOTIDE SEQUENCE [LARGE SCALE GENOMIC DNA]</scope>
    <source>
        <strain evidence="1 2">Mfrg269</strain>
    </source>
</reference>
<dbReference type="AlphaFoldDB" id="A0A395IMR9"/>
<name>A0A395IMR9_9HELO</name>
<gene>
    <name evidence="1" type="ORF">DID88_009640</name>
</gene>
<dbReference type="OrthoDB" id="10333734at2759"/>
<comment type="caution">
    <text evidence="1">The sequence shown here is derived from an EMBL/GenBank/DDBJ whole genome shotgun (WGS) entry which is preliminary data.</text>
</comment>